<keyword evidence="3" id="KW-1185">Reference proteome</keyword>
<dbReference type="AlphaFoldDB" id="A0A0S4QL34"/>
<evidence type="ECO:0000256" key="1">
    <source>
        <dbReference type="SAM" id="MobiDB-lite"/>
    </source>
</evidence>
<dbReference type="EMBL" id="FAOZ01000004">
    <property type="protein sequence ID" value="CUU55238.1"/>
    <property type="molecule type" value="Genomic_DNA"/>
</dbReference>
<accession>A0A0S4QL34</accession>
<feature type="region of interest" description="Disordered" evidence="1">
    <location>
        <begin position="1"/>
        <end position="74"/>
    </location>
</feature>
<sequence>MARVGVGGCGRPAGGAGPGRGGAPALVTWGRGPGATGGAPAERGGGAASRPTTGKAVRTVRGMPMLRRHPPNGT</sequence>
<evidence type="ECO:0000313" key="3">
    <source>
        <dbReference type="Proteomes" id="UP000198802"/>
    </source>
</evidence>
<evidence type="ECO:0000313" key="2">
    <source>
        <dbReference type="EMBL" id="CUU55238.1"/>
    </source>
</evidence>
<dbReference type="Proteomes" id="UP000198802">
    <property type="component" value="Unassembled WGS sequence"/>
</dbReference>
<feature type="compositionally biased region" description="Gly residues" evidence="1">
    <location>
        <begin position="31"/>
        <end position="47"/>
    </location>
</feature>
<protein>
    <submittedName>
        <fullName evidence="2">Uncharacterized protein</fullName>
    </submittedName>
</protein>
<proteinExistence type="predicted"/>
<reference evidence="3" key="1">
    <citation type="submission" date="2015-11" db="EMBL/GenBank/DDBJ databases">
        <authorList>
            <person name="Varghese N."/>
        </authorList>
    </citation>
    <scope>NUCLEOTIDE SEQUENCE [LARGE SCALE GENOMIC DNA]</scope>
    <source>
        <strain evidence="3">DSM 45899</strain>
    </source>
</reference>
<gene>
    <name evidence="2" type="ORF">Ga0074812_104319</name>
</gene>
<name>A0A0S4QL34_9ACTN</name>
<organism evidence="2 3">
    <name type="scientific">Parafrankia irregularis</name>
    <dbReference type="NCBI Taxonomy" id="795642"/>
    <lineage>
        <taxon>Bacteria</taxon>
        <taxon>Bacillati</taxon>
        <taxon>Actinomycetota</taxon>
        <taxon>Actinomycetes</taxon>
        <taxon>Frankiales</taxon>
        <taxon>Frankiaceae</taxon>
        <taxon>Parafrankia</taxon>
    </lineage>
</organism>
<feature type="compositionally biased region" description="Gly residues" evidence="1">
    <location>
        <begin position="1"/>
        <end position="22"/>
    </location>
</feature>